<dbReference type="InterPro" id="IPR003822">
    <property type="entry name" value="PAH"/>
</dbReference>
<dbReference type="AlphaFoldDB" id="A0ABD2K3F1"/>
<dbReference type="Gene3D" id="1.20.1160.11">
    <property type="entry name" value="Paired amphipathic helix"/>
    <property type="match status" value="1"/>
</dbReference>
<keyword evidence="3" id="KW-0677">Repeat</keyword>
<evidence type="ECO:0000256" key="2">
    <source>
        <dbReference type="ARBA" id="ARBA00022491"/>
    </source>
</evidence>
<dbReference type="Pfam" id="PF02671">
    <property type="entry name" value="PAH"/>
    <property type="match status" value="1"/>
</dbReference>
<sequence length="106" mass="12618">MPIDEGNDDQTKSAVDVEKSVGRKRKKDIEDAINFVNKIKQRFIDHEDVYKNFLNILNNYRRGNLKNKNPNEVFWQVATLFYGHDDLVKEFEDFLPEQTIRRKSND</sequence>
<evidence type="ECO:0000256" key="4">
    <source>
        <dbReference type="ARBA" id="ARBA00023242"/>
    </source>
</evidence>
<reference evidence="7 8" key="1">
    <citation type="submission" date="2024-10" db="EMBL/GenBank/DDBJ databases">
        <authorList>
            <person name="Kim D."/>
        </authorList>
    </citation>
    <scope>NUCLEOTIDE SEQUENCE [LARGE SCALE GENOMIC DNA]</scope>
    <source>
        <strain evidence="7">BH-2024</strain>
    </source>
</reference>
<gene>
    <name evidence="7" type="ORF">niasHT_029814</name>
</gene>
<keyword evidence="8" id="KW-1185">Reference proteome</keyword>
<dbReference type="GO" id="GO:0005634">
    <property type="term" value="C:nucleus"/>
    <property type="evidence" value="ECO:0007669"/>
    <property type="project" value="UniProtKB-SubCell"/>
</dbReference>
<proteinExistence type="predicted"/>
<evidence type="ECO:0000256" key="6">
    <source>
        <dbReference type="SAM" id="MobiDB-lite"/>
    </source>
</evidence>
<dbReference type="InterPro" id="IPR036600">
    <property type="entry name" value="PAH_sf"/>
</dbReference>
<protein>
    <submittedName>
        <fullName evidence="7">Uncharacterized protein</fullName>
    </submittedName>
</protein>
<accession>A0ABD2K3F1</accession>
<feature type="compositionally biased region" description="Basic and acidic residues" evidence="6">
    <location>
        <begin position="9"/>
        <end position="20"/>
    </location>
</feature>
<comment type="subcellular location">
    <subcellularLocation>
        <location evidence="1 5">Nucleus</location>
    </subcellularLocation>
</comment>
<evidence type="ECO:0000256" key="5">
    <source>
        <dbReference type="PROSITE-ProRule" id="PRU00810"/>
    </source>
</evidence>
<feature type="region of interest" description="Disordered" evidence="6">
    <location>
        <begin position="1"/>
        <end position="20"/>
    </location>
</feature>
<dbReference type="PANTHER" id="PTHR12346:SF0">
    <property type="entry name" value="SIN3A, ISOFORM G"/>
    <property type="match status" value="1"/>
</dbReference>
<dbReference type="Proteomes" id="UP001620626">
    <property type="component" value="Unassembled WGS sequence"/>
</dbReference>
<keyword evidence="2" id="KW-0678">Repressor</keyword>
<name>A0ABD2K3F1_9BILA</name>
<dbReference type="InterPro" id="IPR039774">
    <property type="entry name" value="Sin3-like"/>
</dbReference>
<comment type="caution">
    <text evidence="7">The sequence shown here is derived from an EMBL/GenBank/DDBJ whole genome shotgun (WGS) entry which is preliminary data.</text>
</comment>
<dbReference type="FunFam" id="1.20.1160.11:FF:000003">
    <property type="entry name" value="Paired amphipathic helix SIN3-like protein"/>
    <property type="match status" value="1"/>
</dbReference>
<evidence type="ECO:0000313" key="7">
    <source>
        <dbReference type="EMBL" id="KAL3097270.1"/>
    </source>
</evidence>
<evidence type="ECO:0000313" key="8">
    <source>
        <dbReference type="Proteomes" id="UP001620626"/>
    </source>
</evidence>
<evidence type="ECO:0000256" key="1">
    <source>
        <dbReference type="ARBA" id="ARBA00004123"/>
    </source>
</evidence>
<dbReference type="PANTHER" id="PTHR12346">
    <property type="entry name" value="SIN3B-RELATED"/>
    <property type="match status" value="1"/>
</dbReference>
<dbReference type="SUPFAM" id="SSF47762">
    <property type="entry name" value="PAH2 domain"/>
    <property type="match status" value="1"/>
</dbReference>
<organism evidence="7 8">
    <name type="scientific">Heterodera trifolii</name>
    <dbReference type="NCBI Taxonomy" id="157864"/>
    <lineage>
        <taxon>Eukaryota</taxon>
        <taxon>Metazoa</taxon>
        <taxon>Ecdysozoa</taxon>
        <taxon>Nematoda</taxon>
        <taxon>Chromadorea</taxon>
        <taxon>Rhabditida</taxon>
        <taxon>Tylenchina</taxon>
        <taxon>Tylenchomorpha</taxon>
        <taxon>Tylenchoidea</taxon>
        <taxon>Heteroderidae</taxon>
        <taxon>Heteroderinae</taxon>
        <taxon>Heterodera</taxon>
    </lineage>
</organism>
<keyword evidence="4 5" id="KW-0539">Nucleus</keyword>
<dbReference type="PROSITE" id="PS51477">
    <property type="entry name" value="PAH"/>
    <property type="match status" value="1"/>
</dbReference>
<dbReference type="EMBL" id="JBICBT010000845">
    <property type="protein sequence ID" value="KAL3097270.1"/>
    <property type="molecule type" value="Genomic_DNA"/>
</dbReference>
<evidence type="ECO:0000256" key="3">
    <source>
        <dbReference type="ARBA" id="ARBA00022737"/>
    </source>
</evidence>